<dbReference type="InterPro" id="IPR025663">
    <property type="entry name" value="AKAP_28"/>
</dbReference>
<evidence type="ECO:0000313" key="2">
    <source>
        <dbReference type="Proteomes" id="UP000053237"/>
    </source>
</evidence>
<dbReference type="InParanoid" id="A0A024GR11"/>
<dbReference type="OrthoDB" id="26525at2759"/>
<accession>A0A024GR11</accession>
<evidence type="ECO:0000313" key="1">
    <source>
        <dbReference type="EMBL" id="CCI48962.1"/>
    </source>
</evidence>
<dbReference type="Proteomes" id="UP000053237">
    <property type="component" value="Unassembled WGS sequence"/>
</dbReference>
<proteinExistence type="predicted"/>
<protein>
    <submittedName>
        <fullName evidence="1">Uncharacterized protein</fullName>
    </submittedName>
</protein>
<sequence length="116" mass="13615">MARESVVNLLDFWTASGQLTYKYHVAYPSKTDPNFIRVTFSKPTEQKPSPDAVAHYTFVTKETSGRVEGFKVENDPHLFRLSEISFQEKMIDRTIKLKLNVRRFLEKMEPRLFTQL</sequence>
<dbReference type="EMBL" id="CAIX01000258">
    <property type="protein sequence ID" value="CCI48962.1"/>
    <property type="molecule type" value="Genomic_DNA"/>
</dbReference>
<dbReference type="AlphaFoldDB" id="A0A024GR11"/>
<dbReference type="Pfam" id="PF14469">
    <property type="entry name" value="AKAP28"/>
    <property type="match status" value="1"/>
</dbReference>
<gene>
    <name evidence="1" type="ORF">BN9_101710</name>
</gene>
<name>A0A024GR11_9STRA</name>
<keyword evidence="2" id="KW-1185">Reference proteome</keyword>
<reference evidence="1 2" key="1">
    <citation type="submission" date="2012-05" db="EMBL/GenBank/DDBJ databases">
        <title>Recombination and specialization in a pathogen metapopulation.</title>
        <authorList>
            <person name="Gardiner A."/>
            <person name="Kemen E."/>
            <person name="Schultz-Larsen T."/>
            <person name="MacLean D."/>
            <person name="Van Oosterhout C."/>
            <person name="Jones J.D.G."/>
        </authorList>
    </citation>
    <scope>NUCLEOTIDE SEQUENCE [LARGE SCALE GENOMIC DNA]</scope>
    <source>
        <strain evidence="1 2">Ac Nc2</strain>
    </source>
</reference>
<organism evidence="1 2">
    <name type="scientific">Albugo candida</name>
    <dbReference type="NCBI Taxonomy" id="65357"/>
    <lineage>
        <taxon>Eukaryota</taxon>
        <taxon>Sar</taxon>
        <taxon>Stramenopiles</taxon>
        <taxon>Oomycota</taxon>
        <taxon>Peronosporomycetes</taxon>
        <taxon>Albuginales</taxon>
        <taxon>Albuginaceae</taxon>
        <taxon>Albugo</taxon>
    </lineage>
</organism>
<comment type="caution">
    <text evidence="1">The sequence shown here is derived from an EMBL/GenBank/DDBJ whole genome shotgun (WGS) entry which is preliminary data.</text>
</comment>